<evidence type="ECO:0000313" key="3">
    <source>
        <dbReference type="Proteomes" id="UP000030460"/>
    </source>
</evidence>
<protein>
    <submittedName>
        <fullName evidence="2">Uncharacterized protein</fullName>
    </submittedName>
</protein>
<gene>
    <name evidence="2" type="ORF">NH14_005125</name>
</gene>
<organism evidence="2 3">
    <name type="scientific">Paraburkholderia sacchari</name>
    <dbReference type="NCBI Taxonomy" id="159450"/>
    <lineage>
        <taxon>Bacteria</taxon>
        <taxon>Pseudomonadati</taxon>
        <taxon>Pseudomonadota</taxon>
        <taxon>Betaproteobacteria</taxon>
        <taxon>Burkholderiales</taxon>
        <taxon>Burkholderiaceae</taxon>
        <taxon>Paraburkholderia</taxon>
    </lineage>
</organism>
<proteinExistence type="predicted"/>
<dbReference type="EMBL" id="JTDB02000001">
    <property type="protein sequence ID" value="NLP60541.1"/>
    <property type="molecule type" value="Genomic_DNA"/>
</dbReference>
<evidence type="ECO:0000313" key="2">
    <source>
        <dbReference type="EMBL" id="NLP60541.1"/>
    </source>
</evidence>
<dbReference type="OrthoDB" id="9092293at2"/>
<accession>A0A8T6Z782</accession>
<name>A0A8T6Z782_9BURK</name>
<dbReference type="Proteomes" id="UP000030460">
    <property type="component" value="Unassembled WGS sequence"/>
</dbReference>
<reference evidence="2" key="2">
    <citation type="submission" date="2020-04" db="EMBL/GenBank/DDBJ databases">
        <authorList>
            <person name="Alexandrino P."/>
            <person name="Mendonca T."/>
            <person name="Guaman L."/>
            <person name="Cherix J."/>
            <person name="Lozano-Sakalauskas G."/>
            <person name="Fujita A."/>
            <person name="Filho E.R."/>
            <person name="Long P."/>
            <person name="Padilla G."/>
            <person name="Taciro M.K."/>
            <person name="Gomez J.G."/>
            <person name="Silva L.F."/>
            <person name="Torres M."/>
        </authorList>
    </citation>
    <scope>NUCLEOTIDE SEQUENCE</scope>
    <source>
        <strain evidence="2">LMG 19450</strain>
    </source>
</reference>
<sequence>MDQRLTAYMNPLLARFAMTLRTETKIEGRLYPPLSDEEKRNFQRSVEESLAQIRSTDIGSSLLDDIERAGHEVLIFQAAPVVGNKCRQKDASIIACQAACYKEVLHFPSLADKVSKQGQGHPAMKKLYKFCVPQAKGGEQEAYRHTTSTHRLPLAHKTPGEQRESEEEASPNKVSSLQRGLIGYHIMDYLTPGSGTGADVLWDPASDGVCKDLPAEKRAAWMDRPPWIALAHELIHAWRLVTGRCVFEPGGIGDYWEEAMTVGLPPYDGCRYTENRFRHAKALPLRTYYGETTLSRSKAAAAKHGAAESRLLIKVVGSGPNDPLVFDFDIRSAQKPDEVTHGTTDTRGRATAGATDGEIRFRGFGAFGRVETQWQKISIGRQMTLQFGRYSFICEPLVKS</sequence>
<feature type="region of interest" description="Disordered" evidence="1">
    <location>
        <begin position="145"/>
        <end position="174"/>
    </location>
</feature>
<dbReference type="AlphaFoldDB" id="A0A8T6Z782"/>
<evidence type="ECO:0000256" key="1">
    <source>
        <dbReference type="SAM" id="MobiDB-lite"/>
    </source>
</evidence>
<dbReference type="RefSeq" id="WP_052147719.1">
    <property type="nucleotide sequence ID" value="NZ_CADFGF010000002.1"/>
</dbReference>
<dbReference type="Pfam" id="PF14891">
    <property type="entry name" value="Peptidase_M91"/>
    <property type="match status" value="1"/>
</dbReference>
<dbReference type="InterPro" id="IPR028208">
    <property type="entry name" value="Effector_pro_NleD-like"/>
</dbReference>
<comment type="caution">
    <text evidence="2">The sequence shown here is derived from an EMBL/GenBank/DDBJ whole genome shotgun (WGS) entry which is preliminary data.</text>
</comment>
<reference evidence="2" key="1">
    <citation type="journal article" date="2015" name="Genome Announc.">
        <title>Draft Genome Sequence of the Polyhydroxyalkanoate-Producing Bacterium Burkholderia sacchari LMG 19450 Isolated from Brazilian Sugarcane Plantation Soil.</title>
        <authorList>
            <person name="Alexandrino P.M."/>
            <person name="Mendonca T.T."/>
            <person name="Guaman Bautista L.P."/>
            <person name="Cherix J."/>
            <person name="Lozano-Sakalauskas G.C."/>
            <person name="Fujita A."/>
            <person name="Ramos Filho E."/>
            <person name="Long P."/>
            <person name="Padilla G."/>
            <person name="Taciro M.K."/>
            <person name="Gomez J.G."/>
            <person name="Silva L.F."/>
        </authorList>
    </citation>
    <scope>NUCLEOTIDE SEQUENCE</scope>
    <source>
        <strain evidence="2">LMG 19450</strain>
    </source>
</reference>
<keyword evidence="3" id="KW-1185">Reference proteome</keyword>